<dbReference type="AlphaFoldDB" id="A0AAD7DU45"/>
<protein>
    <submittedName>
        <fullName evidence="2">Uncharacterized protein</fullName>
    </submittedName>
</protein>
<organism evidence="2 3">
    <name type="scientific">Mycena metata</name>
    <dbReference type="NCBI Taxonomy" id="1033252"/>
    <lineage>
        <taxon>Eukaryota</taxon>
        <taxon>Fungi</taxon>
        <taxon>Dikarya</taxon>
        <taxon>Basidiomycota</taxon>
        <taxon>Agaricomycotina</taxon>
        <taxon>Agaricomycetes</taxon>
        <taxon>Agaricomycetidae</taxon>
        <taxon>Agaricales</taxon>
        <taxon>Marasmiineae</taxon>
        <taxon>Mycenaceae</taxon>
        <taxon>Mycena</taxon>
    </lineage>
</organism>
<reference evidence="2" key="1">
    <citation type="submission" date="2023-03" db="EMBL/GenBank/DDBJ databases">
        <title>Massive genome expansion in bonnet fungi (Mycena s.s.) driven by repeated elements and novel gene families across ecological guilds.</title>
        <authorList>
            <consortium name="Lawrence Berkeley National Laboratory"/>
            <person name="Harder C.B."/>
            <person name="Miyauchi S."/>
            <person name="Viragh M."/>
            <person name="Kuo A."/>
            <person name="Thoen E."/>
            <person name="Andreopoulos B."/>
            <person name="Lu D."/>
            <person name="Skrede I."/>
            <person name="Drula E."/>
            <person name="Henrissat B."/>
            <person name="Morin E."/>
            <person name="Kohler A."/>
            <person name="Barry K."/>
            <person name="LaButti K."/>
            <person name="Morin E."/>
            <person name="Salamov A."/>
            <person name="Lipzen A."/>
            <person name="Mereny Z."/>
            <person name="Hegedus B."/>
            <person name="Baldrian P."/>
            <person name="Stursova M."/>
            <person name="Weitz H."/>
            <person name="Taylor A."/>
            <person name="Grigoriev I.V."/>
            <person name="Nagy L.G."/>
            <person name="Martin F."/>
            <person name="Kauserud H."/>
        </authorList>
    </citation>
    <scope>NUCLEOTIDE SEQUENCE</scope>
    <source>
        <strain evidence="2">CBHHK182m</strain>
    </source>
</reference>
<feature type="region of interest" description="Disordered" evidence="1">
    <location>
        <begin position="248"/>
        <end position="269"/>
    </location>
</feature>
<dbReference type="EMBL" id="JARKIB010000574">
    <property type="protein sequence ID" value="KAJ7699402.1"/>
    <property type="molecule type" value="Genomic_DNA"/>
</dbReference>
<evidence type="ECO:0000313" key="2">
    <source>
        <dbReference type="EMBL" id="KAJ7699402.1"/>
    </source>
</evidence>
<keyword evidence="3" id="KW-1185">Reference proteome</keyword>
<sequence length="269" mass="28023">MLRGRYFAARGLLEGGRERGERGGAAGFRPHERRRKRRRCQGAGFTEPTGGWRAAGNSGSGRWGRPHPDDDEGRSERRKWQAAVGMRPHKPYVHRSRVRGGLEGGREQRELGAGRAACSQAPGGAQGAGGVAGSSGSRAGAAGCGRAPGGTAAVWAMGSAAYGPAQALGCWRAAGSGTSRGRERRDAAKHQAVQRPYGRRIALPKDPLKPWGAGGRREAVRAGGGSGGMQLSTRVTVYGLCVPGVLEGGGKRRKEAGTATIQRNAKAAN</sequence>
<feature type="region of interest" description="Disordered" evidence="1">
    <location>
        <begin position="174"/>
        <end position="227"/>
    </location>
</feature>
<comment type="caution">
    <text evidence="2">The sequence shown here is derived from an EMBL/GenBank/DDBJ whole genome shotgun (WGS) entry which is preliminary data.</text>
</comment>
<evidence type="ECO:0000256" key="1">
    <source>
        <dbReference type="SAM" id="MobiDB-lite"/>
    </source>
</evidence>
<feature type="compositionally biased region" description="Low complexity" evidence="1">
    <location>
        <begin position="113"/>
        <end position="123"/>
    </location>
</feature>
<feature type="compositionally biased region" description="Basic residues" evidence="1">
    <location>
        <begin position="31"/>
        <end position="40"/>
    </location>
</feature>
<evidence type="ECO:0000313" key="3">
    <source>
        <dbReference type="Proteomes" id="UP001215598"/>
    </source>
</evidence>
<feature type="compositionally biased region" description="Basic and acidic residues" evidence="1">
    <location>
        <begin position="180"/>
        <end position="189"/>
    </location>
</feature>
<accession>A0AAD7DU45</accession>
<feature type="compositionally biased region" description="Basic residues" evidence="1">
    <location>
        <begin position="87"/>
        <end position="98"/>
    </location>
</feature>
<feature type="region of interest" description="Disordered" evidence="1">
    <location>
        <begin position="11"/>
        <end position="147"/>
    </location>
</feature>
<proteinExistence type="predicted"/>
<dbReference type="Proteomes" id="UP001215598">
    <property type="component" value="Unassembled WGS sequence"/>
</dbReference>
<gene>
    <name evidence="2" type="ORF">B0H16DRAFT_1484220</name>
</gene>
<name>A0AAD7DU45_9AGAR</name>
<feature type="compositionally biased region" description="Gly residues" evidence="1">
    <location>
        <begin position="124"/>
        <end position="133"/>
    </location>
</feature>